<comment type="caution">
    <text evidence="1">The sequence shown here is derived from an EMBL/GenBank/DDBJ whole genome shotgun (WGS) entry which is preliminary data.</text>
</comment>
<evidence type="ECO:0000313" key="1">
    <source>
        <dbReference type="EMBL" id="KAH7945538.1"/>
    </source>
</evidence>
<reference evidence="1" key="1">
    <citation type="submission" date="2020-05" db="EMBL/GenBank/DDBJ databases">
        <title>Large-scale comparative analyses of tick genomes elucidate their genetic diversity and vector capacities.</title>
        <authorList>
            <person name="Jia N."/>
            <person name="Wang J."/>
            <person name="Shi W."/>
            <person name="Du L."/>
            <person name="Sun Y."/>
            <person name="Zhan W."/>
            <person name="Jiang J."/>
            <person name="Wang Q."/>
            <person name="Zhang B."/>
            <person name="Ji P."/>
            <person name="Sakyi L.B."/>
            <person name="Cui X."/>
            <person name="Yuan T."/>
            <person name="Jiang B."/>
            <person name="Yang W."/>
            <person name="Lam T.T.-Y."/>
            <person name="Chang Q."/>
            <person name="Ding S."/>
            <person name="Wang X."/>
            <person name="Zhu J."/>
            <person name="Ruan X."/>
            <person name="Zhao L."/>
            <person name="Wei J."/>
            <person name="Que T."/>
            <person name="Du C."/>
            <person name="Cheng J."/>
            <person name="Dai P."/>
            <person name="Han X."/>
            <person name="Huang E."/>
            <person name="Gao Y."/>
            <person name="Liu J."/>
            <person name="Shao H."/>
            <person name="Ye R."/>
            <person name="Li L."/>
            <person name="Wei W."/>
            <person name="Wang X."/>
            <person name="Wang C."/>
            <person name="Yang T."/>
            <person name="Huo Q."/>
            <person name="Li W."/>
            <person name="Guo W."/>
            <person name="Chen H."/>
            <person name="Zhou L."/>
            <person name="Ni X."/>
            <person name="Tian J."/>
            <person name="Zhou Y."/>
            <person name="Sheng Y."/>
            <person name="Liu T."/>
            <person name="Pan Y."/>
            <person name="Xia L."/>
            <person name="Li J."/>
            <person name="Zhao F."/>
            <person name="Cao W."/>
        </authorList>
    </citation>
    <scope>NUCLEOTIDE SEQUENCE</scope>
    <source>
        <strain evidence="1">Dsil-2018</strain>
    </source>
</reference>
<gene>
    <name evidence="1" type="ORF">HPB49_012116</name>
</gene>
<organism evidence="1 2">
    <name type="scientific">Dermacentor silvarum</name>
    <name type="common">Tick</name>
    <dbReference type="NCBI Taxonomy" id="543639"/>
    <lineage>
        <taxon>Eukaryota</taxon>
        <taxon>Metazoa</taxon>
        <taxon>Ecdysozoa</taxon>
        <taxon>Arthropoda</taxon>
        <taxon>Chelicerata</taxon>
        <taxon>Arachnida</taxon>
        <taxon>Acari</taxon>
        <taxon>Parasitiformes</taxon>
        <taxon>Ixodida</taxon>
        <taxon>Ixodoidea</taxon>
        <taxon>Ixodidae</taxon>
        <taxon>Rhipicephalinae</taxon>
        <taxon>Dermacentor</taxon>
    </lineage>
</organism>
<proteinExistence type="predicted"/>
<name>A0ACB8CKP6_DERSI</name>
<dbReference type="Proteomes" id="UP000821865">
    <property type="component" value="Chromosome 6"/>
</dbReference>
<dbReference type="EMBL" id="CM023475">
    <property type="protein sequence ID" value="KAH7945538.1"/>
    <property type="molecule type" value="Genomic_DNA"/>
</dbReference>
<keyword evidence="2" id="KW-1185">Reference proteome</keyword>
<evidence type="ECO:0000313" key="2">
    <source>
        <dbReference type="Proteomes" id="UP000821865"/>
    </source>
</evidence>
<accession>A0ACB8CKP6</accession>
<protein>
    <submittedName>
        <fullName evidence="1">Uncharacterized protein</fullName>
    </submittedName>
</protein>
<sequence>MVLLEAHTNVVAAYECCYRSGYVSGAYINLPSGHAFRVEPVLVQLATPNASIVGPLAGILVGLTYVYSAITPISDLV</sequence>